<evidence type="ECO:0000313" key="4">
    <source>
        <dbReference type="Proteomes" id="UP000706039"/>
    </source>
</evidence>
<accession>A0ABS7PS72</accession>
<evidence type="ECO:0000313" key="3">
    <source>
        <dbReference type="EMBL" id="MBY8824073.1"/>
    </source>
</evidence>
<feature type="transmembrane region" description="Helical" evidence="1">
    <location>
        <begin position="107"/>
        <end position="125"/>
    </location>
</feature>
<dbReference type="EMBL" id="JAINVV010000008">
    <property type="protein sequence ID" value="MBY8824073.1"/>
    <property type="molecule type" value="Genomic_DNA"/>
</dbReference>
<keyword evidence="1" id="KW-0472">Membrane</keyword>
<sequence length="202" mass="21975">MSVRSHRATPILIAFVASATAVAAAALSGGDFVEQSRLAARWTARASFLIFLVAYSAAALDTLFPSALTRRIRQRRRQWGLGFALAHTVHLAALVHALNLTGEQRPLLTLIGGGFAYVLILAMALTSNDASQRALGAAWKRLHGFGIHYIWFIFFFSYAGRLADPERMATGLIFAPLAVAALGLRMLAWIKKRRARTLASAI</sequence>
<evidence type="ECO:0000256" key="2">
    <source>
        <dbReference type="SAM" id="SignalP"/>
    </source>
</evidence>
<organism evidence="3 4">
    <name type="scientific">Sphingomonas colocasiae</name>
    <dbReference type="NCBI Taxonomy" id="1848973"/>
    <lineage>
        <taxon>Bacteria</taxon>
        <taxon>Pseudomonadati</taxon>
        <taxon>Pseudomonadota</taxon>
        <taxon>Alphaproteobacteria</taxon>
        <taxon>Sphingomonadales</taxon>
        <taxon>Sphingomonadaceae</taxon>
        <taxon>Sphingomonas</taxon>
    </lineage>
</organism>
<feature type="transmembrane region" description="Helical" evidence="1">
    <location>
        <begin position="48"/>
        <end position="68"/>
    </location>
</feature>
<feature type="transmembrane region" description="Helical" evidence="1">
    <location>
        <begin position="146"/>
        <end position="163"/>
    </location>
</feature>
<dbReference type="Proteomes" id="UP000706039">
    <property type="component" value="Unassembled WGS sequence"/>
</dbReference>
<dbReference type="RefSeq" id="WP_222991166.1">
    <property type="nucleotide sequence ID" value="NZ_JAINVV010000008.1"/>
</dbReference>
<evidence type="ECO:0000256" key="1">
    <source>
        <dbReference type="SAM" id="Phobius"/>
    </source>
</evidence>
<feature type="chain" id="PRO_5047016739" evidence="2">
    <location>
        <begin position="24"/>
        <end position="202"/>
    </location>
</feature>
<feature type="transmembrane region" description="Helical" evidence="1">
    <location>
        <begin position="80"/>
        <end position="101"/>
    </location>
</feature>
<reference evidence="3 4" key="1">
    <citation type="submission" date="2021-08" db="EMBL/GenBank/DDBJ databases">
        <authorList>
            <person name="Tuo L."/>
        </authorList>
    </citation>
    <scope>NUCLEOTIDE SEQUENCE [LARGE SCALE GENOMIC DNA]</scope>
    <source>
        <strain evidence="3 4">JCM 31229</strain>
    </source>
</reference>
<protein>
    <submittedName>
        <fullName evidence="3">Uncharacterized protein</fullName>
    </submittedName>
</protein>
<proteinExistence type="predicted"/>
<keyword evidence="1" id="KW-1133">Transmembrane helix</keyword>
<keyword evidence="4" id="KW-1185">Reference proteome</keyword>
<feature type="signal peptide" evidence="2">
    <location>
        <begin position="1"/>
        <end position="23"/>
    </location>
</feature>
<gene>
    <name evidence="3" type="ORF">K7G82_17345</name>
</gene>
<feature type="transmembrane region" description="Helical" evidence="1">
    <location>
        <begin position="169"/>
        <end position="188"/>
    </location>
</feature>
<keyword evidence="1" id="KW-0812">Transmembrane</keyword>
<name>A0ABS7PS72_9SPHN</name>
<comment type="caution">
    <text evidence="3">The sequence shown here is derived from an EMBL/GenBank/DDBJ whole genome shotgun (WGS) entry which is preliminary data.</text>
</comment>
<keyword evidence="2" id="KW-0732">Signal</keyword>